<dbReference type="RefSeq" id="WP_029637788.1">
    <property type="nucleotide sequence ID" value="NZ_JACJTA010000141.1"/>
</dbReference>
<dbReference type="EMBL" id="JACJTA010000141">
    <property type="protein sequence ID" value="MBD2609280.1"/>
    <property type="molecule type" value="Genomic_DNA"/>
</dbReference>
<organism evidence="2 3">
    <name type="scientific">Scytonema hofmannii FACHB-248</name>
    <dbReference type="NCBI Taxonomy" id="1842502"/>
    <lineage>
        <taxon>Bacteria</taxon>
        <taxon>Bacillati</taxon>
        <taxon>Cyanobacteriota</taxon>
        <taxon>Cyanophyceae</taxon>
        <taxon>Nostocales</taxon>
        <taxon>Scytonemataceae</taxon>
        <taxon>Scytonema</taxon>
    </lineage>
</organism>
<name>A0ABR8H217_9CYAN</name>
<comment type="caution">
    <text evidence="2">The sequence shown here is derived from an EMBL/GenBank/DDBJ whole genome shotgun (WGS) entry which is preliminary data.</text>
</comment>
<feature type="region of interest" description="Disordered" evidence="1">
    <location>
        <begin position="32"/>
        <end position="63"/>
    </location>
</feature>
<gene>
    <name evidence="2" type="ORF">H6G81_33445</name>
</gene>
<keyword evidence="3" id="KW-1185">Reference proteome</keyword>
<reference evidence="2 3" key="1">
    <citation type="journal article" date="2020" name="ISME J.">
        <title>Comparative genomics reveals insights into cyanobacterial evolution and habitat adaptation.</title>
        <authorList>
            <person name="Chen M.Y."/>
            <person name="Teng W.K."/>
            <person name="Zhao L."/>
            <person name="Hu C.X."/>
            <person name="Zhou Y.K."/>
            <person name="Han B.P."/>
            <person name="Song L.R."/>
            <person name="Shu W.S."/>
        </authorList>
    </citation>
    <scope>NUCLEOTIDE SEQUENCE [LARGE SCALE GENOMIC DNA]</scope>
    <source>
        <strain evidence="2 3">FACHB-248</strain>
    </source>
</reference>
<proteinExistence type="predicted"/>
<evidence type="ECO:0000256" key="1">
    <source>
        <dbReference type="SAM" id="MobiDB-lite"/>
    </source>
</evidence>
<accession>A0ABR8H217</accession>
<sequence length="75" mass="8201">MAITIEQTLLNNQSILEKIALVEEIDEQAAEIISGGQSGNDIPIDPNENPDDQPPKKQGNMAVPQAYFAFDLGQY</sequence>
<evidence type="ECO:0000313" key="2">
    <source>
        <dbReference type="EMBL" id="MBD2609280.1"/>
    </source>
</evidence>
<dbReference type="Proteomes" id="UP000660380">
    <property type="component" value="Unassembled WGS sequence"/>
</dbReference>
<evidence type="ECO:0000313" key="3">
    <source>
        <dbReference type="Proteomes" id="UP000660380"/>
    </source>
</evidence>
<protein>
    <submittedName>
        <fullName evidence="2">Uncharacterized protein</fullName>
    </submittedName>
</protein>